<evidence type="ECO:0000313" key="2">
    <source>
        <dbReference type="EMBL" id="MQM21165.1"/>
    </source>
</evidence>
<gene>
    <name evidence="2" type="ORF">Taro_054200</name>
</gene>
<proteinExistence type="predicted"/>
<dbReference type="EMBL" id="NMUH01010678">
    <property type="protein sequence ID" value="MQM21165.1"/>
    <property type="molecule type" value="Genomic_DNA"/>
</dbReference>
<sequence length="59" mass="6312">MTSTQLASPEYEARPMESSVGLEADDVTQSTSPEYEAKPTEFSVGLEADGVNTTSVTRI</sequence>
<protein>
    <submittedName>
        <fullName evidence="2">Uncharacterized protein</fullName>
    </submittedName>
</protein>
<evidence type="ECO:0000313" key="3">
    <source>
        <dbReference type="Proteomes" id="UP000652761"/>
    </source>
</evidence>
<keyword evidence="3" id="KW-1185">Reference proteome</keyword>
<dbReference type="Proteomes" id="UP000652761">
    <property type="component" value="Unassembled WGS sequence"/>
</dbReference>
<accession>A0A843XQD5</accession>
<feature type="region of interest" description="Disordered" evidence="1">
    <location>
        <begin position="1"/>
        <end position="43"/>
    </location>
</feature>
<dbReference type="AlphaFoldDB" id="A0A843XQD5"/>
<reference evidence="2" key="1">
    <citation type="submission" date="2017-07" db="EMBL/GenBank/DDBJ databases">
        <title>Taro Niue Genome Assembly and Annotation.</title>
        <authorList>
            <person name="Atibalentja N."/>
            <person name="Keating K."/>
            <person name="Fields C.J."/>
        </authorList>
    </citation>
    <scope>NUCLEOTIDE SEQUENCE</scope>
    <source>
        <strain evidence="2">Niue_2</strain>
        <tissue evidence="2">Leaf</tissue>
    </source>
</reference>
<name>A0A843XQD5_COLES</name>
<organism evidence="2 3">
    <name type="scientific">Colocasia esculenta</name>
    <name type="common">Wild taro</name>
    <name type="synonym">Arum esculentum</name>
    <dbReference type="NCBI Taxonomy" id="4460"/>
    <lineage>
        <taxon>Eukaryota</taxon>
        <taxon>Viridiplantae</taxon>
        <taxon>Streptophyta</taxon>
        <taxon>Embryophyta</taxon>
        <taxon>Tracheophyta</taxon>
        <taxon>Spermatophyta</taxon>
        <taxon>Magnoliopsida</taxon>
        <taxon>Liliopsida</taxon>
        <taxon>Araceae</taxon>
        <taxon>Aroideae</taxon>
        <taxon>Colocasieae</taxon>
        <taxon>Colocasia</taxon>
    </lineage>
</organism>
<evidence type="ECO:0000256" key="1">
    <source>
        <dbReference type="SAM" id="MobiDB-lite"/>
    </source>
</evidence>
<comment type="caution">
    <text evidence="2">The sequence shown here is derived from an EMBL/GenBank/DDBJ whole genome shotgun (WGS) entry which is preliminary data.</text>
</comment>